<dbReference type="Pfam" id="PF00392">
    <property type="entry name" value="GntR"/>
    <property type="match status" value="1"/>
</dbReference>
<dbReference type="InterPro" id="IPR011663">
    <property type="entry name" value="UTRA"/>
</dbReference>
<dbReference type="SUPFAM" id="SSF46785">
    <property type="entry name" value="Winged helix' DNA-binding domain"/>
    <property type="match status" value="1"/>
</dbReference>
<dbReference type="EMBL" id="JAQOMS010000002">
    <property type="protein sequence ID" value="MDC2889098.1"/>
    <property type="molecule type" value="Genomic_DNA"/>
</dbReference>
<evidence type="ECO:0000256" key="3">
    <source>
        <dbReference type="ARBA" id="ARBA00023163"/>
    </source>
</evidence>
<dbReference type="Pfam" id="PF07702">
    <property type="entry name" value="UTRA"/>
    <property type="match status" value="1"/>
</dbReference>
<dbReference type="RefSeq" id="WP_272182563.1">
    <property type="nucleotide sequence ID" value="NZ_JAQOMS010000002.1"/>
</dbReference>
<dbReference type="SUPFAM" id="SSF64288">
    <property type="entry name" value="Chorismate lyase-like"/>
    <property type="match status" value="1"/>
</dbReference>
<dbReference type="Gene3D" id="1.10.10.10">
    <property type="entry name" value="Winged helix-like DNA-binding domain superfamily/Winged helix DNA-binding domain"/>
    <property type="match status" value="1"/>
</dbReference>
<dbReference type="InterPro" id="IPR036388">
    <property type="entry name" value="WH-like_DNA-bd_sf"/>
</dbReference>
<dbReference type="InterPro" id="IPR050679">
    <property type="entry name" value="Bact_HTH_transcr_reg"/>
</dbReference>
<organism evidence="6 7">
    <name type="scientific">Psychrosphaera algicola</name>
    <dbReference type="NCBI Taxonomy" id="3023714"/>
    <lineage>
        <taxon>Bacteria</taxon>
        <taxon>Pseudomonadati</taxon>
        <taxon>Pseudomonadota</taxon>
        <taxon>Gammaproteobacteria</taxon>
        <taxon>Alteromonadales</taxon>
        <taxon>Pseudoalteromonadaceae</taxon>
        <taxon>Psychrosphaera</taxon>
    </lineage>
</organism>
<dbReference type="InterPro" id="IPR000524">
    <property type="entry name" value="Tscrpt_reg_HTH_GntR"/>
</dbReference>
<keyword evidence="7" id="KW-1185">Reference proteome</keyword>
<evidence type="ECO:0000256" key="2">
    <source>
        <dbReference type="ARBA" id="ARBA00023125"/>
    </source>
</evidence>
<dbReference type="PRINTS" id="PR00035">
    <property type="entry name" value="HTHGNTR"/>
</dbReference>
<dbReference type="NCBIfam" id="TIGR02018">
    <property type="entry name" value="his_ut_repres"/>
    <property type="match status" value="1"/>
</dbReference>
<dbReference type="InterPro" id="IPR036390">
    <property type="entry name" value="WH_DNA-bd_sf"/>
</dbReference>
<evidence type="ECO:0000259" key="5">
    <source>
        <dbReference type="PROSITE" id="PS50949"/>
    </source>
</evidence>
<dbReference type="CDD" id="cd07377">
    <property type="entry name" value="WHTH_GntR"/>
    <property type="match status" value="1"/>
</dbReference>
<gene>
    <name evidence="6" type="primary">hutC</name>
    <name evidence="6" type="ORF">PN838_10395</name>
</gene>
<comment type="caution">
    <text evidence="6">The sequence shown here is derived from an EMBL/GenBank/DDBJ whole genome shotgun (WGS) entry which is preliminary data.</text>
</comment>
<reference evidence="6 7" key="1">
    <citation type="submission" date="2023-01" db="EMBL/GenBank/DDBJ databases">
        <title>Psychrosphaera sp. nov., isolated from marine algae.</title>
        <authorList>
            <person name="Bayburt H."/>
            <person name="Choi B.J."/>
            <person name="Kim J.M."/>
            <person name="Choi D.G."/>
            <person name="Jeon C.O."/>
        </authorList>
    </citation>
    <scope>NUCLEOTIDE SEQUENCE [LARGE SCALE GENOMIC DNA]</scope>
    <source>
        <strain evidence="6 7">G1-22</strain>
    </source>
</reference>
<dbReference type="Proteomes" id="UP001528411">
    <property type="component" value="Unassembled WGS sequence"/>
</dbReference>
<dbReference type="InterPro" id="IPR028978">
    <property type="entry name" value="Chorismate_lyase_/UTRA_dom_sf"/>
</dbReference>
<dbReference type="Gene3D" id="3.40.1410.10">
    <property type="entry name" value="Chorismate lyase-like"/>
    <property type="match status" value="1"/>
</dbReference>
<keyword evidence="3" id="KW-0804">Transcription</keyword>
<name>A0ABT5FC24_9GAMM</name>
<proteinExistence type="predicted"/>
<evidence type="ECO:0000313" key="7">
    <source>
        <dbReference type="Proteomes" id="UP001528411"/>
    </source>
</evidence>
<evidence type="ECO:0000256" key="1">
    <source>
        <dbReference type="ARBA" id="ARBA00023015"/>
    </source>
</evidence>
<dbReference type="SMART" id="SM00866">
    <property type="entry name" value="UTRA"/>
    <property type="match status" value="1"/>
</dbReference>
<keyword evidence="1" id="KW-0805">Transcription regulation</keyword>
<dbReference type="PANTHER" id="PTHR44846">
    <property type="entry name" value="MANNOSYL-D-GLYCERATE TRANSPORT/METABOLISM SYSTEM REPRESSOR MNGR-RELATED"/>
    <property type="match status" value="1"/>
</dbReference>
<dbReference type="PANTHER" id="PTHR44846:SF16">
    <property type="entry name" value="TRANSCRIPTIONAL REGULATOR PHNF-RELATED"/>
    <property type="match status" value="1"/>
</dbReference>
<sequence length="235" mass="26313">MAAKFELIKKYILEKIESGEWQENAPVPSENKLAEEFSVSRMTARRALEELSQKDILVRTKGSGTYVASLKSQGSMFEIRDIADEIKERGHEYSATVIELGEIDAIAATAIALDVKIGAQVHHSVIVHNENGKPVQVEERFVNPEMAPDYLGQDYTEISPHEYLSQVAPLTEARHTIEAISSTQQVCDWLKLVKEEPCLQLIRRTSSKQGVVCFARIIYPGSSYRLSGQLTFSDN</sequence>
<accession>A0ABT5FC24</accession>
<evidence type="ECO:0000256" key="4">
    <source>
        <dbReference type="NCBIfam" id="TIGR02018"/>
    </source>
</evidence>
<dbReference type="InterPro" id="IPR010248">
    <property type="entry name" value="His_ut_repres"/>
</dbReference>
<protein>
    <recommendedName>
        <fullName evidence="4">Histidine utilization repressor</fullName>
    </recommendedName>
</protein>
<dbReference type="SMART" id="SM00345">
    <property type="entry name" value="HTH_GNTR"/>
    <property type="match status" value="1"/>
</dbReference>
<feature type="domain" description="HTH gntR-type" evidence="5">
    <location>
        <begin position="2"/>
        <end position="70"/>
    </location>
</feature>
<evidence type="ECO:0000313" key="6">
    <source>
        <dbReference type="EMBL" id="MDC2889098.1"/>
    </source>
</evidence>
<keyword evidence="2" id="KW-0238">DNA-binding</keyword>
<dbReference type="PROSITE" id="PS50949">
    <property type="entry name" value="HTH_GNTR"/>
    <property type="match status" value="1"/>
</dbReference>